<keyword evidence="2" id="KW-0805">Transcription regulation</keyword>
<evidence type="ECO:0000256" key="2">
    <source>
        <dbReference type="ARBA" id="ARBA00023015"/>
    </source>
</evidence>
<dbReference type="InterPro" id="IPR036388">
    <property type="entry name" value="WH-like_DNA-bd_sf"/>
</dbReference>
<dbReference type="Proteomes" id="UP000325849">
    <property type="component" value="Unassembled WGS sequence"/>
</dbReference>
<dbReference type="SMART" id="SM00345">
    <property type="entry name" value="HTH_GNTR"/>
    <property type="match status" value="1"/>
</dbReference>
<dbReference type="InterPro" id="IPR000524">
    <property type="entry name" value="Tscrpt_reg_HTH_GntR"/>
</dbReference>
<evidence type="ECO:0000313" key="7">
    <source>
        <dbReference type="EMBL" id="MPY32785.1"/>
    </source>
</evidence>
<evidence type="ECO:0000256" key="5">
    <source>
        <dbReference type="SAM" id="MobiDB-lite"/>
    </source>
</evidence>
<evidence type="ECO:0000256" key="1">
    <source>
        <dbReference type="ARBA" id="ARBA00022898"/>
    </source>
</evidence>
<gene>
    <name evidence="7" type="ORF">FNH09_16360</name>
</gene>
<evidence type="ECO:0000256" key="4">
    <source>
        <dbReference type="ARBA" id="ARBA00023163"/>
    </source>
</evidence>
<proteinExistence type="predicted"/>
<dbReference type="GO" id="GO:0003700">
    <property type="term" value="F:DNA-binding transcription factor activity"/>
    <property type="evidence" value="ECO:0007669"/>
    <property type="project" value="InterPro"/>
</dbReference>
<dbReference type="InterPro" id="IPR051446">
    <property type="entry name" value="HTH_trans_reg/aminotransferase"/>
</dbReference>
<dbReference type="Gene3D" id="1.10.10.10">
    <property type="entry name" value="Winged helix-like DNA-binding domain superfamily/Winged helix DNA-binding domain"/>
    <property type="match status" value="1"/>
</dbReference>
<evidence type="ECO:0000259" key="6">
    <source>
        <dbReference type="PROSITE" id="PS50949"/>
    </source>
</evidence>
<evidence type="ECO:0000256" key="3">
    <source>
        <dbReference type="ARBA" id="ARBA00023125"/>
    </source>
</evidence>
<dbReference type="RefSeq" id="WP_152888499.1">
    <property type="nucleotide sequence ID" value="NZ_VJZD01000055.1"/>
</dbReference>
<dbReference type="EMBL" id="VJZD01000055">
    <property type="protein sequence ID" value="MPY32785.1"/>
    <property type="molecule type" value="Genomic_DNA"/>
</dbReference>
<dbReference type="Pfam" id="PF00392">
    <property type="entry name" value="GntR"/>
    <property type="match status" value="1"/>
</dbReference>
<keyword evidence="1" id="KW-0663">Pyridoxal phosphate</keyword>
<keyword evidence="8" id="KW-1185">Reference proteome</keyword>
<protein>
    <submittedName>
        <fullName evidence="7">GntR family transcriptional regulator</fullName>
    </submittedName>
</protein>
<accession>A0A5N8VFP2</accession>
<dbReference type="GO" id="GO:0003677">
    <property type="term" value="F:DNA binding"/>
    <property type="evidence" value="ECO:0007669"/>
    <property type="project" value="UniProtKB-KW"/>
</dbReference>
<reference evidence="7 8" key="1">
    <citation type="submission" date="2019-07" db="EMBL/GenBank/DDBJ databases">
        <title>New species of Amycolatopsis and Streptomyces.</title>
        <authorList>
            <person name="Duangmal K."/>
            <person name="Teo W.F.A."/>
            <person name="Lipun K."/>
        </authorList>
    </citation>
    <scope>NUCLEOTIDE SEQUENCE [LARGE SCALE GENOMIC DNA]</scope>
    <source>
        <strain evidence="7 8">NBRC 109810</strain>
    </source>
</reference>
<dbReference type="AlphaFoldDB" id="A0A5N8VFP2"/>
<sequence length="226" mass="23407">MTVSTENSPELIAGDLAVAIHQGSIRDGERLPSQAKLARSYGVSSGTAAAALAKLAASGLIRTARGSGTYATARPGPFESNPVLDVMAAASVCRTLAGLEFGPGEPEPPALAVGGSPRWGTTREDGETLPPRPLDVGVLAGLDRHVLRWMSEAFVSAARALVAHGVSDADRHLLESARAILRDGGRRPEGQPGIALSGGPQPADEDVVLRIWPEHGEVRDPDGPPI</sequence>
<dbReference type="OrthoDB" id="7363114at2"/>
<dbReference type="PANTHER" id="PTHR46577:SF1">
    <property type="entry name" value="HTH-TYPE TRANSCRIPTIONAL REGULATORY PROTEIN GABR"/>
    <property type="match status" value="1"/>
</dbReference>
<feature type="domain" description="HTH gntR-type" evidence="6">
    <location>
        <begin position="6"/>
        <end position="74"/>
    </location>
</feature>
<dbReference type="PROSITE" id="PS50949">
    <property type="entry name" value="HTH_GNTR"/>
    <property type="match status" value="1"/>
</dbReference>
<name>A0A5N8VFP2_9ACTN</name>
<feature type="region of interest" description="Disordered" evidence="5">
    <location>
        <begin position="183"/>
        <end position="203"/>
    </location>
</feature>
<keyword evidence="4" id="KW-0804">Transcription</keyword>
<dbReference type="InterPro" id="IPR036390">
    <property type="entry name" value="WH_DNA-bd_sf"/>
</dbReference>
<dbReference type="PANTHER" id="PTHR46577">
    <property type="entry name" value="HTH-TYPE TRANSCRIPTIONAL REGULATORY PROTEIN GABR"/>
    <property type="match status" value="1"/>
</dbReference>
<comment type="caution">
    <text evidence="7">The sequence shown here is derived from an EMBL/GenBank/DDBJ whole genome shotgun (WGS) entry which is preliminary data.</text>
</comment>
<keyword evidence="3" id="KW-0238">DNA-binding</keyword>
<evidence type="ECO:0000313" key="8">
    <source>
        <dbReference type="Proteomes" id="UP000325849"/>
    </source>
</evidence>
<organism evidence="7 8">
    <name type="scientific">Streptomyces adustus</name>
    <dbReference type="NCBI Taxonomy" id="1609272"/>
    <lineage>
        <taxon>Bacteria</taxon>
        <taxon>Bacillati</taxon>
        <taxon>Actinomycetota</taxon>
        <taxon>Actinomycetes</taxon>
        <taxon>Kitasatosporales</taxon>
        <taxon>Streptomycetaceae</taxon>
        <taxon>Streptomyces</taxon>
    </lineage>
</organism>
<dbReference type="SUPFAM" id="SSF46785">
    <property type="entry name" value="Winged helix' DNA-binding domain"/>
    <property type="match status" value="1"/>
</dbReference>